<dbReference type="PROSITE" id="PS51352">
    <property type="entry name" value="THIOREDOXIN_2"/>
    <property type="match status" value="1"/>
</dbReference>
<keyword evidence="4" id="KW-1015">Disulfide bond</keyword>
<dbReference type="Proteomes" id="UP000624703">
    <property type="component" value="Unassembled WGS sequence"/>
</dbReference>
<dbReference type="EMBL" id="JAENIM010000042">
    <property type="protein sequence ID" value="MBK1792026.1"/>
    <property type="molecule type" value="Genomic_DNA"/>
</dbReference>
<feature type="binding site" evidence="3">
    <location>
        <position position="238"/>
    </location>
    <ligand>
        <name>Cu cation</name>
        <dbReference type="ChEBI" id="CHEBI:23378"/>
    </ligand>
</feature>
<sequence>MACTFVGNLLAAEQLRARVLAKGESRLLKVAVLEPGGKLAKGQVTDVKVSYADYAMGYVGREIRAEASHYDSSWHLKKVFPLDGPLAEQANQDNESLNKLANERLTLTTLGVGDSVPEFGAIDQRGNYRLISQLKGRPYMLNFIFTRCAAPTMCPQSTRKMAELQDSWREQKAGQLDIVTVTFDPEYDSPSIMAAYAQAYKIEEPNYHFMTWTNEQLVDDLRFLFGILAMKENGTINHTLTTLLVDADGKIAYLEEGPDWSVDQFIAEAKKLQK</sequence>
<protein>
    <submittedName>
        <fullName evidence="6">SCO family protein</fullName>
    </submittedName>
</protein>
<evidence type="ECO:0000313" key="6">
    <source>
        <dbReference type="EMBL" id="MBK1792026.1"/>
    </source>
</evidence>
<comment type="caution">
    <text evidence="6">The sequence shown here is derived from an EMBL/GenBank/DDBJ whole genome shotgun (WGS) entry which is preliminary data.</text>
</comment>
<evidence type="ECO:0000256" key="2">
    <source>
        <dbReference type="ARBA" id="ARBA00023008"/>
    </source>
</evidence>
<evidence type="ECO:0000256" key="3">
    <source>
        <dbReference type="PIRSR" id="PIRSR603782-1"/>
    </source>
</evidence>
<dbReference type="GO" id="GO:0046872">
    <property type="term" value="F:metal ion binding"/>
    <property type="evidence" value="ECO:0007669"/>
    <property type="project" value="UniProtKB-KW"/>
</dbReference>
<proteinExistence type="inferred from homology"/>
<dbReference type="InterPro" id="IPR036249">
    <property type="entry name" value="Thioredoxin-like_sf"/>
</dbReference>
<accession>A0A8J7SKY5</accession>
<evidence type="ECO:0000256" key="4">
    <source>
        <dbReference type="PIRSR" id="PIRSR603782-2"/>
    </source>
</evidence>
<evidence type="ECO:0000259" key="5">
    <source>
        <dbReference type="PROSITE" id="PS51352"/>
    </source>
</evidence>
<dbReference type="Gene3D" id="3.40.30.10">
    <property type="entry name" value="Glutaredoxin"/>
    <property type="match status" value="1"/>
</dbReference>
<feature type="domain" description="Thioredoxin" evidence="5">
    <location>
        <begin position="110"/>
        <end position="274"/>
    </location>
</feature>
<dbReference type="PANTHER" id="PTHR12151">
    <property type="entry name" value="ELECTRON TRANSPORT PROTIN SCO1/SENC FAMILY MEMBER"/>
    <property type="match status" value="1"/>
</dbReference>
<evidence type="ECO:0000256" key="1">
    <source>
        <dbReference type="ARBA" id="ARBA00010996"/>
    </source>
</evidence>
<evidence type="ECO:0000313" key="7">
    <source>
        <dbReference type="Proteomes" id="UP000624703"/>
    </source>
</evidence>
<dbReference type="InterPro" id="IPR003782">
    <property type="entry name" value="SCO1/SenC"/>
</dbReference>
<keyword evidence="2 3" id="KW-0186">Copper</keyword>
<reference evidence="6" key="1">
    <citation type="submission" date="2021-01" db="EMBL/GenBank/DDBJ databases">
        <title>Modified the classification status of verrucomicrobia.</title>
        <authorList>
            <person name="Feng X."/>
        </authorList>
    </citation>
    <scope>NUCLEOTIDE SEQUENCE</scope>
    <source>
        <strain evidence="6">_KCTC 22039</strain>
    </source>
</reference>
<keyword evidence="3" id="KW-0479">Metal-binding</keyword>
<gene>
    <name evidence="6" type="ORF">JIN82_12770</name>
</gene>
<dbReference type="Pfam" id="PF02630">
    <property type="entry name" value="SCO1-SenC"/>
    <property type="match status" value="1"/>
</dbReference>
<organism evidence="6 7">
    <name type="scientific">Persicirhabdus sediminis</name>
    <dbReference type="NCBI Taxonomy" id="454144"/>
    <lineage>
        <taxon>Bacteria</taxon>
        <taxon>Pseudomonadati</taxon>
        <taxon>Verrucomicrobiota</taxon>
        <taxon>Verrucomicrobiia</taxon>
        <taxon>Verrucomicrobiales</taxon>
        <taxon>Verrucomicrobiaceae</taxon>
        <taxon>Persicirhabdus</taxon>
    </lineage>
</organism>
<dbReference type="PANTHER" id="PTHR12151:SF25">
    <property type="entry name" value="LINALOOL DEHYDRATASE_ISOMERASE DOMAIN-CONTAINING PROTEIN"/>
    <property type="match status" value="1"/>
</dbReference>
<feature type="binding site" evidence="3">
    <location>
        <position position="154"/>
    </location>
    <ligand>
        <name>Cu cation</name>
        <dbReference type="ChEBI" id="CHEBI:23378"/>
    </ligand>
</feature>
<name>A0A8J7SKY5_9BACT</name>
<feature type="binding site" evidence="3">
    <location>
        <position position="148"/>
    </location>
    <ligand>
        <name>Cu cation</name>
        <dbReference type="ChEBI" id="CHEBI:23378"/>
    </ligand>
</feature>
<dbReference type="InterPro" id="IPR013766">
    <property type="entry name" value="Thioredoxin_domain"/>
</dbReference>
<dbReference type="AlphaFoldDB" id="A0A8J7SKY5"/>
<comment type="similarity">
    <text evidence="1">Belongs to the SCO1/2 family.</text>
</comment>
<dbReference type="SUPFAM" id="SSF52833">
    <property type="entry name" value="Thioredoxin-like"/>
    <property type="match status" value="1"/>
</dbReference>
<feature type="disulfide bond" description="Redox-active" evidence="4">
    <location>
        <begin position="148"/>
        <end position="154"/>
    </location>
</feature>
<dbReference type="CDD" id="cd02968">
    <property type="entry name" value="SCO"/>
    <property type="match status" value="1"/>
</dbReference>
<keyword evidence="7" id="KW-1185">Reference proteome</keyword>
<dbReference type="RefSeq" id="WP_200312038.1">
    <property type="nucleotide sequence ID" value="NZ_JAENIM010000042.1"/>
</dbReference>